<dbReference type="Pfam" id="PF04103">
    <property type="entry name" value="CD20"/>
    <property type="match status" value="1"/>
</dbReference>
<dbReference type="GO" id="GO:0016020">
    <property type="term" value="C:membrane"/>
    <property type="evidence" value="ECO:0007669"/>
    <property type="project" value="UniProtKB-SubCell"/>
</dbReference>
<evidence type="ECO:0000256" key="3">
    <source>
        <dbReference type="ARBA" id="ARBA00022692"/>
    </source>
</evidence>
<dbReference type="PANTHER" id="PTHR23320">
    <property type="entry name" value="MEMBRANE-SPANNING 4-DOMAINS SUBFAMILY A MS4A -RELATED"/>
    <property type="match status" value="1"/>
</dbReference>
<dbReference type="PANTHER" id="PTHR23320:SF128">
    <property type="entry name" value="MEMBRANE-SPANNING 4-DOMAINS SUBFAMILY A MEMBER 4A"/>
    <property type="match status" value="1"/>
</dbReference>
<comment type="subcellular location">
    <subcellularLocation>
        <location evidence="1">Membrane</location>
        <topology evidence="1">Multi-pass membrane protein</topology>
    </subcellularLocation>
</comment>
<evidence type="ECO:0000256" key="1">
    <source>
        <dbReference type="ARBA" id="ARBA00004141"/>
    </source>
</evidence>
<evidence type="ECO:0000256" key="5">
    <source>
        <dbReference type="ARBA" id="ARBA00023136"/>
    </source>
</evidence>
<evidence type="ECO:0000256" key="2">
    <source>
        <dbReference type="ARBA" id="ARBA00009565"/>
    </source>
</evidence>
<evidence type="ECO:0000313" key="8">
    <source>
        <dbReference type="Proteomes" id="UP000824219"/>
    </source>
</evidence>
<feature type="transmembrane region" description="Helical" evidence="6">
    <location>
        <begin position="150"/>
        <end position="176"/>
    </location>
</feature>
<name>A0A9D3NR85_9TELE</name>
<dbReference type="EMBL" id="JAHKSW010000011">
    <property type="protein sequence ID" value="KAG7327025.1"/>
    <property type="molecule type" value="Genomic_DNA"/>
</dbReference>
<comment type="similarity">
    <text evidence="2">Belongs to the MS4A family.</text>
</comment>
<evidence type="ECO:0000256" key="4">
    <source>
        <dbReference type="ARBA" id="ARBA00022989"/>
    </source>
</evidence>
<dbReference type="Proteomes" id="UP000824219">
    <property type="component" value="Linkage Group LG11"/>
</dbReference>
<gene>
    <name evidence="7" type="ORF">KOW79_010426</name>
</gene>
<dbReference type="InterPro" id="IPR007237">
    <property type="entry name" value="CD20-like"/>
</dbReference>
<organism evidence="7 8">
    <name type="scientific">Hemibagrus wyckioides</name>
    <dbReference type="NCBI Taxonomy" id="337641"/>
    <lineage>
        <taxon>Eukaryota</taxon>
        <taxon>Metazoa</taxon>
        <taxon>Chordata</taxon>
        <taxon>Craniata</taxon>
        <taxon>Vertebrata</taxon>
        <taxon>Euteleostomi</taxon>
        <taxon>Actinopterygii</taxon>
        <taxon>Neopterygii</taxon>
        <taxon>Teleostei</taxon>
        <taxon>Ostariophysi</taxon>
        <taxon>Siluriformes</taxon>
        <taxon>Bagridae</taxon>
        <taxon>Hemibagrus</taxon>
    </lineage>
</organism>
<keyword evidence="8" id="KW-1185">Reference proteome</keyword>
<accession>A0A9D3NR85</accession>
<feature type="transmembrane region" description="Helical" evidence="6">
    <location>
        <begin position="47"/>
        <end position="73"/>
    </location>
</feature>
<evidence type="ECO:0000256" key="6">
    <source>
        <dbReference type="SAM" id="Phobius"/>
    </source>
</evidence>
<keyword evidence="3 6" id="KW-0812">Transmembrane</keyword>
<keyword evidence="5 6" id="KW-0472">Membrane</keyword>
<feature type="transmembrane region" description="Helical" evidence="6">
    <location>
        <begin position="110"/>
        <end position="138"/>
    </location>
</feature>
<evidence type="ECO:0008006" key="9">
    <source>
        <dbReference type="Google" id="ProtNLM"/>
    </source>
</evidence>
<sequence>MASAPVPLTNVGSSYTIVTSTVLNTEGHNSTQIRNPLQKFLKGEPKALGTVEIMIGLLMILFGIVTAIFPWSVTVHTGIIFWGSLFHISAGSLAVAASNNLNNCVVKATLVLNIFSTLAAVGTVITIFMDFLFMNYYYDYYYGRSNIFMGLIYGINGVLLVFSLLQFCISIAISAFTCKASCTNEPTLNIINMVIPERTAPGAPVVNPFTPHHVQLGVNTMYATDMGASPVENPPVYSEKNQPEQQGGV</sequence>
<feature type="transmembrane region" description="Helical" evidence="6">
    <location>
        <begin position="79"/>
        <end position="98"/>
    </location>
</feature>
<proteinExistence type="inferred from homology"/>
<protein>
    <recommendedName>
        <fullName evidence="9">Membrane-spanning 4-domains subfamily A member 4A</fullName>
    </recommendedName>
</protein>
<dbReference type="OrthoDB" id="10071849at2759"/>
<dbReference type="AlphaFoldDB" id="A0A9D3NR85"/>
<evidence type="ECO:0000313" key="7">
    <source>
        <dbReference type="EMBL" id="KAG7327025.1"/>
    </source>
</evidence>
<dbReference type="InterPro" id="IPR030417">
    <property type="entry name" value="MS4A"/>
</dbReference>
<reference evidence="7 8" key="1">
    <citation type="submission" date="2021-06" db="EMBL/GenBank/DDBJ databases">
        <title>Chromosome-level genome assembly of the red-tail catfish (Hemibagrus wyckioides).</title>
        <authorList>
            <person name="Shao F."/>
        </authorList>
    </citation>
    <scope>NUCLEOTIDE SEQUENCE [LARGE SCALE GENOMIC DNA]</scope>
    <source>
        <strain evidence="7">EC202008001</strain>
        <tissue evidence="7">Blood</tissue>
    </source>
</reference>
<keyword evidence="4 6" id="KW-1133">Transmembrane helix</keyword>
<comment type="caution">
    <text evidence="7">The sequence shown here is derived from an EMBL/GenBank/DDBJ whole genome shotgun (WGS) entry which is preliminary data.</text>
</comment>